<proteinExistence type="predicted"/>
<dbReference type="Proteomes" id="UP001197378">
    <property type="component" value="Unassembled WGS sequence"/>
</dbReference>
<evidence type="ECO:0000256" key="1">
    <source>
        <dbReference type="SAM" id="SignalP"/>
    </source>
</evidence>
<dbReference type="PROSITE" id="PS51257">
    <property type="entry name" value="PROKAR_LIPOPROTEIN"/>
    <property type="match status" value="1"/>
</dbReference>
<organism evidence="2 3">
    <name type="scientific">Igneacidithiobacillus copahuensis</name>
    <dbReference type="NCBI Taxonomy" id="2724909"/>
    <lineage>
        <taxon>Bacteria</taxon>
        <taxon>Pseudomonadati</taxon>
        <taxon>Pseudomonadota</taxon>
        <taxon>Acidithiobacillia</taxon>
        <taxon>Acidithiobacillales</taxon>
        <taxon>Acidithiobacillaceae</taxon>
        <taxon>Igneacidithiobacillus</taxon>
    </lineage>
</organism>
<keyword evidence="2" id="KW-0449">Lipoprotein</keyword>
<dbReference type="Pfam" id="PF16816">
    <property type="entry name" value="DotD"/>
    <property type="match status" value="1"/>
</dbReference>
<protein>
    <submittedName>
        <fullName evidence="2">DotD/TraH family lipoprotein</fullName>
    </submittedName>
</protein>
<evidence type="ECO:0000313" key="2">
    <source>
        <dbReference type="EMBL" id="MBU2788667.1"/>
    </source>
</evidence>
<comment type="caution">
    <text evidence="2">The sequence shown here is derived from an EMBL/GenBank/DDBJ whole genome shotgun (WGS) entry which is preliminary data.</text>
</comment>
<dbReference type="RefSeq" id="WP_215885720.1">
    <property type="nucleotide sequence ID" value="NZ_JAAXYO010000154.1"/>
</dbReference>
<keyword evidence="3" id="KW-1185">Reference proteome</keyword>
<sequence>MSRNVLNLSAMLLVSLSLAGCAAPQLHQPEPSTRLPSVLQRSSHMAAIAQKKVAEVIFVQSHPPVVSIAPSQIRAVDDRFSFHWSGSLKSVALNLAAAMGWSLDIANHQPLVYPSVYIDQHNVTAIRMVHVINQQAMPTAILRLDDATRSIVLTVPTKQQVVAWEQHKKACQDKGKGIAKTATHSLGIAPKFSTIPAKPAEK</sequence>
<dbReference type="InterPro" id="IPR031817">
    <property type="entry name" value="DotD"/>
</dbReference>
<gene>
    <name evidence="2" type="ORF">HFQ13_10735</name>
</gene>
<evidence type="ECO:0000313" key="3">
    <source>
        <dbReference type="Proteomes" id="UP001197378"/>
    </source>
</evidence>
<dbReference type="EMBL" id="JAAXYO010000154">
    <property type="protein sequence ID" value="MBU2788667.1"/>
    <property type="molecule type" value="Genomic_DNA"/>
</dbReference>
<name>A0AAE2YR61_9PROT</name>
<feature type="chain" id="PRO_5041954918" evidence="1">
    <location>
        <begin position="23"/>
        <end position="202"/>
    </location>
</feature>
<dbReference type="Gene3D" id="3.55.50.60">
    <property type="entry name" value="DotD protein"/>
    <property type="match status" value="1"/>
</dbReference>
<dbReference type="AlphaFoldDB" id="A0AAE2YR61"/>
<reference evidence="2" key="1">
    <citation type="journal article" date="2021" name="ISME J.">
        <title>Genomic evolution of the class Acidithiobacillia: deep-branching Proteobacteria living in extreme acidic conditions.</title>
        <authorList>
            <person name="Moya-Beltran A."/>
            <person name="Beard S."/>
            <person name="Rojas-Villalobos C."/>
            <person name="Issotta F."/>
            <person name="Gallardo Y."/>
            <person name="Ulloa R."/>
            <person name="Giaveno A."/>
            <person name="Degli Esposti M."/>
            <person name="Johnson D.B."/>
            <person name="Quatrini R."/>
        </authorList>
    </citation>
    <scope>NUCLEOTIDE SEQUENCE</scope>
    <source>
        <strain evidence="2">VAN18-1</strain>
    </source>
</reference>
<accession>A0AAE2YR61</accession>
<dbReference type="InterPro" id="IPR038140">
    <property type="entry name" value="DotD_sf"/>
</dbReference>
<keyword evidence="1" id="KW-0732">Signal</keyword>
<feature type="signal peptide" evidence="1">
    <location>
        <begin position="1"/>
        <end position="22"/>
    </location>
</feature>